<dbReference type="GO" id="GO:0005886">
    <property type="term" value="C:plasma membrane"/>
    <property type="evidence" value="ECO:0007669"/>
    <property type="project" value="UniProtKB-SubCell"/>
</dbReference>
<gene>
    <name evidence="3" type="ORF">HMPREF3186_01256</name>
</gene>
<keyword evidence="1" id="KW-0769">Symport</keyword>
<dbReference type="HAMAP" id="MF_02062">
    <property type="entry name" value="GltS"/>
    <property type="match status" value="1"/>
</dbReference>
<protein>
    <recommendedName>
        <fullName evidence="1 2">Sodium/glutamate symporter</fullName>
    </recommendedName>
</protein>
<keyword evidence="1" id="KW-0915">Sodium</keyword>
<dbReference type="InterPro" id="IPR004445">
    <property type="entry name" value="GltS"/>
</dbReference>
<dbReference type="OrthoDB" id="4921038at2"/>
<feature type="transmembrane region" description="Helical" evidence="1">
    <location>
        <begin position="372"/>
        <end position="400"/>
    </location>
</feature>
<reference evidence="4" key="1">
    <citation type="submission" date="2016-01" db="EMBL/GenBank/DDBJ databases">
        <authorList>
            <person name="Mitreva M."/>
            <person name="Pepin K.H."/>
            <person name="Mihindukulasuriya K.A."/>
            <person name="Fulton R."/>
            <person name="Fronick C."/>
            <person name="O'Laughlin M."/>
            <person name="Miner T."/>
            <person name="Herter B."/>
            <person name="Rosa B.A."/>
            <person name="Cordes M."/>
            <person name="Tomlinson C."/>
            <person name="Wollam A."/>
            <person name="Palsikar V.B."/>
            <person name="Mardis E.R."/>
            <person name="Wilson R.K."/>
        </authorList>
    </citation>
    <scope>NUCLEOTIDE SEQUENCE [LARGE SCALE GENOMIC DNA]</scope>
    <source>
        <strain evidence="4">DNF01167</strain>
    </source>
</reference>
<dbReference type="Proteomes" id="UP000070355">
    <property type="component" value="Unassembled WGS sequence"/>
</dbReference>
<feature type="transmembrane region" description="Helical" evidence="1">
    <location>
        <begin position="32"/>
        <end position="54"/>
    </location>
</feature>
<comment type="similarity">
    <text evidence="1">Belongs to the glutamate:Na(+) symporter (ESS) (TC 2.A.27) family.</text>
</comment>
<keyword evidence="1" id="KW-1003">Cell membrane</keyword>
<dbReference type="PANTHER" id="PTHR36178">
    <property type="entry name" value="SLR0625 PROTEIN"/>
    <property type="match status" value="1"/>
</dbReference>
<keyword evidence="1" id="KW-0406">Ion transport</keyword>
<feature type="transmembrane region" description="Helical" evidence="1">
    <location>
        <begin position="6"/>
        <end position="25"/>
    </location>
</feature>
<dbReference type="STRING" id="1379.HMPREF3186_01256"/>
<dbReference type="NCBIfam" id="TIGR00210">
    <property type="entry name" value="gltS"/>
    <property type="match status" value="1"/>
</dbReference>
<proteinExistence type="inferred from homology"/>
<keyword evidence="1" id="KW-0813">Transport</keyword>
<dbReference type="Pfam" id="PF03616">
    <property type="entry name" value="Glt_symporter"/>
    <property type="match status" value="1"/>
</dbReference>
<evidence type="ECO:0000256" key="2">
    <source>
        <dbReference type="NCBIfam" id="TIGR00210"/>
    </source>
</evidence>
<dbReference type="EMBL" id="LSDC01000079">
    <property type="protein sequence ID" value="KXB59101.1"/>
    <property type="molecule type" value="Genomic_DNA"/>
</dbReference>
<comment type="subcellular location">
    <subcellularLocation>
        <location evidence="1">Cell membrane</location>
        <topology evidence="1">Multi-pass membrane protein</topology>
    </subcellularLocation>
</comment>
<dbReference type="RefSeq" id="WP_060914378.1">
    <property type="nucleotide sequence ID" value="NZ_JAWFGB010000031.1"/>
</dbReference>
<comment type="caution">
    <text evidence="3">The sequence shown here is derived from an EMBL/GenBank/DDBJ whole genome shotgun (WGS) entry which is preliminary data.</text>
</comment>
<evidence type="ECO:0000256" key="1">
    <source>
        <dbReference type="HAMAP-Rule" id="MF_02062"/>
    </source>
</evidence>
<evidence type="ECO:0000313" key="4">
    <source>
        <dbReference type="Proteomes" id="UP000070355"/>
    </source>
</evidence>
<sequence>MLNIKMDMIQTVGLAVIILILGRFLRKKVKFFETYCIPSPVVGGFLFAIINLILRKSNLVIFEFDNTLQSFFMTLFFTSIGFNASWRLLKVGGKKVGMFLIMAIVLVILQNIVAVGVGYLTGVDPLIALLTGSTAMTGGHGTAAAMAPIVEELGHTGAKSVAIAAATFGLIAGSSLGGPLANRLIKGKKLEVVAERVDNEKVRNDEFLFNNDVRKLDGENFAKAFFLILLSMFIGSYVSTFLNQFLNFPNYIGPMIVAAILRNISDHTTKFDLHYEEVHILEDVSLNLFLGMAMISLKLWELSSVAGQLAVLLLAQALLAWVFIYFVTFRFMGRNYDAAVLSAGHVGFGLGATPNGIANMQSVCDKYKHSHIAFFVMPIVGALFIDFFNVAIISGFFSFLSR</sequence>
<dbReference type="PATRIC" id="fig|1379.3.peg.1236"/>
<comment type="function">
    <text evidence="1">Catalyzes the sodium-dependent transport of glutamate.</text>
</comment>
<keyword evidence="1" id="KW-0739">Sodium transport</keyword>
<feature type="transmembrane region" description="Helical" evidence="1">
    <location>
        <begin position="66"/>
        <end position="86"/>
    </location>
</feature>
<feature type="transmembrane region" description="Helical" evidence="1">
    <location>
        <begin position="98"/>
        <end position="120"/>
    </location>
</feature>
<comment type="caution">
    <text evidence="1">Lacks conserved residue(s) required for the propagation of feature annotation.</text>
</comment>
<dbReference type="GO" id="GO:0015813">
    <property type="term" value="P:L-glutamate transmembrane transport"/>
    <property type="evidence" value="ECO:0007669"/>
    <property type="project" value="UniProtKB-UniRule"/>
</dbReference>
<keyword evidence="1" id="KW-0812">Transmembrane</keyword>
<dbReference type="AlphaFoldDB" id="A0A133ZUI4"/>
<dbReference type="PANTHER" id="PTHR36178:SF1">
    <property type="entry name" value="SODIUM_GLUTAMATE SYMPORTER"/>
    <property type="match status" value="1"/>
</dbReference>
<feature type="transmembrane region" description="Helical" evidence="1">
    <location>
        <begin position="224"/>
        <end position="242"/>
    </location>
</feature>
<name>A0A133ZUI4_9BACL</name>
<keyword evidence="1" id="KW-1133">Transmembrane helix</keyword>
<keyword evidence="1" id="KW-0472">Membrane</keyword>
<feature type="transmembrane region" description="Helical" evidence="1">
    <location>
        <begin position="161"/>
        <end position="181"/>
    </location>
</feature>
<dbReference type="GO" id="GO:0015501">
    <property type="term" value="F:glutamate:sodium symporter activity"/>
    <property type="evidence" value="ECO:0007669"/>
    <property type="project" value="UniProtKB-UniRule"/>
</dbReference>
<accession>A0A133ZUI4</accession>
<keyword evidence="1" id="KW-0029">Amino-acid transport</keyword>
<feature type="transmembrane region" description="Helical" evidence="1">
    <location>
        <begin position="306"/>
        <end position="327"/>
    </location>
</feature>
<organism evidence="3 4">
    <name type="scientific">Gemella haemolysans</name>
    <dbReference type="NCBI Taxonomy" id="1379"/>
    <lineage>
        <taxon>Bacteria</taxon>
        <taxon>Bacillati</taxon>
        <taxon>Bacillota</taxon>
        <taxon>Bacilli</taxon>
        <taxon>Bacillales</taxon>
        <taxon>Gemellaceae</taxon>
        <taxon>Gemella</taxon>
    </lineage>
</organism>
<evidence type="ECO:0000313" key="3">
    <source>
        <dbReference type="EMBL" id="KXB59101.1"/>
    </source>
</evidence>